<accession>A0A830HBR6</accession>
<evidence type="ECO:0000256" key="5">
    <source>
        <dbReference type="ARBA" id="ARBA00023136"/>
    </source>
</evidence>
<dbReference type="GO" id="GO:0006627">
    <property type="term" value="P:protein processing involved in protein targeting to mitochondrion"/>
    <property type="evidence" value="ECO:0007669"/>
    <property type="project" value="TreeGrafter"/>
</dbReference>
<dbReference type="OrthoDB" id="308440at2759"/>
<evidence type="ECO:0000256" key="3">
    <source>
        <dbReference type="ARBA" id="ARBA00022801"/>
    </source>
</evidence>
<evidence type="ECO:0000256" key="2">
    <source>
        <dbReference type="ARBA" id="ARBA00022792"/>
    </source>
</evidence>
<dbReference type="InterPro" id="IPR036286">
    <property type="entry name" value="LexA/Signal_pep-like_sf"/>
</dbReference>
<dbReference type="NCBIfam" id="TIGR02227">
    <property type="entry name" value="sigpep_I_bact"/>
    <property type="match status" value="1"/>
</dbReference>
<feature type="domain" description="Peptidase S26" evidence="8">
    <location>
        <begin position="117"/>
        <end position="159"/>
    </location>
</feature>
<dbReference type="SUPFAM" id="SSF51306">
    <property type="entry name" value="LexA/Signal peptidase"/>
    <property type="match status" value="1"/>
</dbReference>
<dbReference type="CDD" id="cd06530">
    <property type="entry name" value="S26_SPase_I"/>
    <property type="match status" value="1"/>
</dbReference>
<dbReference type="PANTHER" id="PTHR12383:SF16">
    <property type="entry name" value="MITOCHONDRIAL INNER MEMBRANE PROTEASE SUBUNIT 1"/>
    <property type="match status" value="1"/>
</dbReference>
<sequence>MASASIRASASLAQRVAVVTVAVTATHAFKHNVAEFTLCEGPSMMPTFHAQGDIVVVNHTVARGNADDVHVGDVVVAKSPTTPGGNVCKRIMAKEGSEVRIFSETGNTIRRRKGETPKTFVVPRGHVWLQGDNVNNSSDSREYGPVPVALLKGRVDYRVFPFAYYGAVERRIPISWVKAGFVDDERLDVVSA</sequence>
<evidence type="ECO:0000313" key="10">
    <source>
        <dbReference type="Proteomes" id="UP000660262"/>
    </source>
</evidence>
<keyword evidence="2" id="KW-0999">Mitochondrion inner membrane</keyword>
<evidence type="ECO:0000313" key="9">
    <source>
        <dbReference type="EMBL" id="GHP03031.1"/>
    </source>
</evidence>
<feature type="active site" evidence="7">
    <location>
        <position position="43"/>
    </location>
</feature>
<reference evidence="9" key="1">
    <citation type="submission" date="2020-10" db="EMBL/GenBank/DDBJ databases">
        <title>Unveiling of a novel bifunctional photoreceptor, Dualchrome1, isolated from a cosmopolitan green alga.</title>
        <authorList>
            <person name="Suzuki S."/>
            <person name="Kawachi M."/>
        </authorList>
    </citation>
    <scope>NUCLEOTIDE SEQUENCE</scope>
    <source>
        <strain evidence="9">NIES 2893</strain>
    </source>
</reference>
<comment type="caution">
    <text evidence="9">The sequence shown here is derived from an EMBL/GenBank/DDBJ whole genome shotgun (WGS) entry which is preliminary data.</text>
</comment>
<dbReference type="AlphaFoldDB" id="A0A830HBR6"/>
<dbReference type="GO" id="GO:0006465">
    <property type="term" value="P:signal peptide processing"/>
    <property type="evidence" value="ECO:0007669"/>
    <property type="project" value="InterPro"/>
</dbReference>
<feature type="domain" description="Peptidase S26" evidence="8">
    <location>
        <begin position="16"/>
        <end position="101"/>
    </location>
</feature>
<dbReference type="Pfam" id="PF10502">
    <property type="entry name" value="Peptidase_S26"/>
    <property type="match status" value="2"/>
</dbReference>
<dbReference type="GO" id="GO:0042720">
    <property type="term" value="C:mitochondrial inner membrane peptidase complex"/>
    <property type="evidence" value="ECO:0007669"/>
    <property type="project" value="TreeGrafter"/>
</dbReference>
<keyword evidence="5" id="KW-0472">Membrane</keyword>
<organism evidence="9 10">
    <name type="scientific">Pycnococcus provasolii</name>
    <dbReference type="NCBI Taxonomy" id="41880"/>
    <lineage>
        <taxon>Eukaryota</taxon>
        <taxon>Viridiplantae</taxon>
        <taxon>Chlorophyta</taxon>
        <taxon>Pseudoscourfieldiophyceae</taxon>
        <taxon>Pseudoscourfieldiales</taxon>
        <taxon>Pycnococcaceae</taxon>
        <taxon>Pycnococcus</taxon>
    </lineage>
</organism>
<gene>
    <name evidence="9" type="ORF">PPROV_000178600</name>
</gene>
<dbReference type="InterPro" id="IPR000223">
    <property type="entry name" value="Pept_S26A_signal_pept_1"/>
</dbReference>
<dbReference type="InterPro" id="IPR019533">
    <property type="entry name" value="Peptidase_S26"/>
</dbReference>
<evidence type="ECO:0000256" key="6">
    <source>
        <dbReference type="ARBA" id="ARBA00038445"/>
    </source>
</evidence>
<evidence type="ECO:0000259" key="8">
    <source>
        <dbReference type="Pfam" id="PF10502"/>
    </source>
</evidence>
<keyword evidence="3" id="KW-0378">Hydrolase</keyword>
<evidence type="ECO:0000256" key="4">
    <source>
        <dbReference type="ARBA" id="ARBA00023128"/>
    </source>
</evidence>
<comment type="subcellular location">
    <subcellularLocation>
        <location evidence="1">Mitochondrion inner membrane</location>
    </subcellularLocation>
</comment>
<dbReference type="PRINTS" id="PR00727">
    <property type="entry name" value="LEADERPTASE"/>
</dbReference>
<dbReference type="Gene3D" id="2.10.109.10">
    <property type="entry name" value="Umud Fragment, subunit A"/>
    <property type="match status" value="1"/>
</dbReference>
<feature type="active site" evidence="7">
    <location>
        <position position="89"/>
    </location>
</feature>
<evidence type="ECO:0000256" key="1">
    <source>
        <dbReference type="ARBA" id="ARBA00004273"/>
    </source>
</evidence>
<comment type="similarity">
    <text evidence="6">Belongs to the peptidase S26 family. IMP1 subfamily.</text>
</comment>
<evidence type="ECO:0000256" key="7">
    <source>
        <dbReference type="PIRSR" id="PIRSR600223-1"/>
    </source>
</evidence>
<dbReference type="PANTHER" id="PTHR12383">
    <property type="entry name" value="PROTEASE FAMILY S26 MITOCHONDRIAL INNER MEMBRANE PROTEASE-RELATED"/>
    <property type="match status" value="1"/>
</dbReference>
<protein>
    <recommendedName>
        <fullName evidence="8">Peptidase S26 domain-containing protein</fullName>
    </recommendedName>
</protein>
<proteinExistence type="inferred from homology"/>
<dbReference type="InterPro" id="IPR052064">
    <property type="entry name" value="Mito_IMP1_subunit"/>
</dbReference>
<dbReference type="EMBL" id="BNJQ01000004">
    <property type="protein sequence ID" value="GHP03031.1"/>
    <property type="molecule type" value="Genomic_DNA"/>
</dbReference>
<keyword evidence="4" id="KW-0496">Mitochondrion</keyword>
<dbReference type="Proteomes" id="UP000660262">
    <property type="component" value="Unassembled WGS sequence"/>
</dbReference>
<dbReference type="GO" id="GO:0004252">
    <property type="term" value="F:serine-type endopeptidase activity"/>
    <property type="evidence" value="ECO:0007669"/>
    <property type="project" value="InterPro"/>
</dbReference>
<keyword evidence="10" id="KW-1185">Reference proteome</keyword>
<name>A0A830HBR6_9CHLO</name>